<dbReference type="AlphaFoldDB" id="A0A4R3I7T2"/>
<evidence type="ECO:0000313" key="3">
    <source>
        <dbReference type="Proteomes" id="UP000295793"/>
    </source>
</evidence>
<name>A0A4R3I7T2_9GAMM</name>
<proteinExistence type="predicted"/>
<feature type="transmembrane region" description="Helical" evidence="1">
    <location>
        <begin position="50"/>
        <end position="71"/>
    </location>
</feature>
<feature type="transmembrane region" description="Helical" evidence="1">
    <location>
        <begin position="6"/>
        <end position="29"/>
    </location>
</feature>
<organism evidence="2 3">
    <name type="scientific">Reinekea marinisedimentorum</name>
    <dbReference type="NCBI Taxonomy" id="230495"/>
    <lineage>
        <taxon>Bacteria</taxon>
        <taxon>Pseudomonadati</taxon>
        <taxon>Pseudomonadota</taxon>
        <taxon>Gammaproteobacteria</taxon>
        <taxon>Oceanospirillales</taxon>
        <taxon>Saccharospirillaceae</taxon>
        <taxon>Reinekea</taxon>
    </lineage>
</organism>
<reference evidence="2 3" key="1">
    <citation type="submission" date="2019-03" db="EMBL/GenBank/DDBJ databases">
        <title>Genomic Encyclopedia of Archaeal and Bacterial Type Strains, Phase II (KMG-II): from individual species to whole genera.</title>
        <authorList>
            <person name="Goeker M."/>
        </authorList>
    </citation>
    <scope>NUCLEOTIDE SEQUENCE [LARGE SCALE GENOMIC DNA]</scope>
    <source>
        <strain evidence="2 3">DSM 15388</strain>
    </source>
</reference>
<keyword evidence="1" id="KW-0812">Transmembrane</keyword>
<protein>
    <submittedName>
        <fullName evidence="2">Uncharacterized protein</fullName>
    </submittedName>
</protein>
<keyword evidence="3" id="KW-1185">Reference proteome</keyword>
<dbReference type="RefSeq" id="WP_207902690.1">
    <property type="nucleotide sequence ID" value="NZ_SLZR01000007.1"/>
</dbReference>
<accession>A0A4R3I7T2</accession>
<sequence>MNIPMWIFLYAATTLWWKWIISWGGAKWLEGWKSFFLVEWFAWGWRAEQIRFHAVVIWVLSTLWFLVGLFIPDVRGIGLLL</sequence>
<keyword evidence="1" id="KW-1133">Transmembrane helix</keyword>
<dbReference type="Proteomes" id="UP000295793">
    <property type="component" value="Unassembled WGS sequence"/>
</dbReference>
<dbReference type="EMBL" id="SLZR01000007">
    <property type="protein sequence ID" value="TCS40991.1"/>
    <property type="molecule type" value="Genomic_DNA"/>
</dbReference>
<keyword evidence="1" id="KW-0472">Membrane</keyword>
<evidence type="ECO:0000313" key="2">
    <source>
        <dbReference type="EMBL" id="TCS40991.1"/>
    </source>
</evidence>
<gene>
    <name evidence="2" type="ORF">BCF53_1074</name>
</gene>
<evidence type="ECO:0000256" key="1">
    <source>
        <dbReference type="SAM" id="Phobius"/>
    </source>
</evidence>
<comment type="caution">
    <text evidence="2">The sequence shown here is derived from an EMBL/GenBank/DDBJ whole genome shotgun (WGS) entry which is preliminary data.</text>
</comment>